<name>A0A4R6IEV5_9SPHI</name>
<comment type="cofactor">
    <cofactor evidence="2">
        <name>Mn(2+)</name>
        <dbReference type="ChEBI" id="CHEBI:29035"/>
    </cofactor>
</comment>
<dbReference type="GO" id="GO:0006508">
    <property type="term" value="P:proteolysis"/>
    <property type="evidence" value="ECO:0007669"/>
    <property type="project" value="TreeGrafter"/>
</dbReference>
<dbReference type="GO" id="GO:0030145">
    <property type="term" value="F:manganese ion binding"/>
    <property type="evidence" value="ECO:0007669"/>
    <property type="project" value="InterPro"/>
</dbReference>
<proteinExistence type="inferred from homology"/>
<evidence type="ECO:0000256" key="3">
    <source>
        <dbReference type="ARBA" id="ARBA00008766"/>
    </source>
</evidence>
<comment type="similarity">
    <text evidence="3">Belongs to the peptidase M24B family.</text>
</comment>
<dbReference type="InterPro" id="IPR052433">
    <property type="entry name" value="X-Pro_dipept-like"/>
</dbReference>
<evidence type="ECO:0000256" key="7">
    <source>
        <dbReference type="ARBA" id="ARBA00023211"/>
    </source>
</evidence>
<comment type="caution">
    <text evidence="9">The sequence shown here is derived from an EMBL/GenBank/DDBJ whole genome shotgun (WGS) entry which is preliminary data.</text>
</comment>
<dbReference type="PANTHER" id="PTHR43226:SF4">
    <property type="entry name" value="XAA-PRO AMINOPEPTIDASE 3"/>
    <property type="match status" value="1"/>
</dbReference>
<dbReference type="RefSeq" id="WP_133557656.1">
    <property type="nucleotide sequence ID" value="NZ_SNWM01000004.1"/>
</dbReference>
<dbReference type="GO" id="GO:0005829">
    <property type="term" value="C:cytosol"/>
    <property type="evidence" value="ECO:0007669"/>
    <property type="project" value="TreeGrafter"/>
</dbReference>
<dbReference type="Gene3D" id="3.40.350.10">
    <property type="entry name" value="Creatinase/prolidase N-terminal domain"/>
    <property type="match status" value="1"/>
</dbReference>
<dbReference type="InterPro" id="IPR000994">
    <property type="entry name" value="Pept_M24"/>
</dbReference>
<dbReference type="GO" id="GO:0070006">
    <property type="term" value="F:metalloaminopeptidase activity"/>
    <property type="evidence" value="ECO:0007669"/>
    <property type="project" value="InterPro"/>
</dbReference>
<evidence type="ECO:0000259" key="8">
    <source>
        <dbReference type="SMART" id="SM01011"/>
    </source>
</evidence>
<evidence type="ECO:0000256" key="4">
    <source>
        <dbReference type="ARBA" id="ARBA00012574"/>
    </source>
</evidence>
<dbReference type="Pfam" id="PF05195">
    <property type="entry name" value="AMP_N"/>
    <property type="match status" value="1"/>
</dbReference>
<comment type="catalytic activity">
    <reaction evidence="1">
        <text>Release of any N-terminal amino acid, including proline, that is linked to proline, even from a dipeptide or tripeptide.</text>
        <dbReference type="EC" id="3.4.11.9"/>
    </reaction>
</comment>
<dbReference type="AlphaFoldDB" id="A0A4R6IEV5"/>
<evidence type="ECO:0000256" key="2">
    <source>
        <dbReference type="ARBA" id="ARBA00001936"/>
    </source>
</evidence>
<keyword evidence="9" id="KW-0031">Aminopeptidase</keyword>
<feature type="domain" description="Aminopeptidase P N-terminal" evidence="8">
    <location>
        <begin position="2"/>
        <end position="134"/>
    </location>
</feature>
<keyword evidence="7" id="KW-0464">Manganese</keyword>
<dbReference type="Proteomes" id="UP000295499">
    <property type="component" value="Unassembled WGS sequence"/>
</dbReference>
<dbReference type="CDD" id="cd01087">
    <property type="entry name" value="Prolidase"/>
    <property type="match status" value="1"/>
</dbReference>
<dbReference type="Gene3D" id="3.90.230.10">
    <property type="entry name" value="Creatinase/methionine aminopeptidase superfamily"/>
    <property type="match status" value="1"/>
</dbReference>
<sequence>MFKAQEYQSRRKQLSTEISSGLLLLMGNNDSPMNYFDNAYHFRQDSTFLYYFGINEAKLVALIDIDENKTVLFGDEMTIDEIVWMGRQQTLAEKAFLSGIEDVRSSADLYDYIFKALKNNRPIHYLPPYRADNKIKLAELLSVNIQAVSVGVSVPFIKAVVKQRSVKSETELLELDRASEISADMHLLAMKMVKQGMTEGQIAAAVQQVAVAAGGNLAYPVILTKNGQFLHNHYHGNILMAGDLVLNDSGAETAMGYAGDLTRTFPVSKKFTTKQREIYDVVLNAYNTAVGALKPGVRYIDVHYTSCLALAEGLKSLGFMKGDMNEAVARGAHALFFQCGTGHMMGLDVHDMEDLGEQYVGYTDELKKNTTEFGLKSLRLGKALETGYVFTIEPGLYFIPELTKIWQAEKKFTEFINYDKVVAYNDFGGIRVEDDYVITGNSYRKLGKHLAINAEEVEQIREESV</sequence>
<reference evidence="9 10" key="1">
    <citation type="submission" date="2019-03" db="EMBL/GenBank/DDBJ databases">
        <title>Genomic Encyclopedia of Archaeal and Bacterial Type Strains, Phase II (KMG-II): from individual species to whole genera.</title>
        <authorList>
            <person name="Goeker M."/>
        </authorList>
    </citation>
    <scope>NUCLEOTIDE SEQUENCE [LARGE SCALE GENOMIC DNA]</scope>
    <source>
        <strain evidence="9 10">DSM 19034</strain>
    </source>
</reference>
<dbReference type="InterPro" id="IPR007865">
    <property type="entry name" value="Aminopep_P_N"/>
</dbReference>
<dbReference type="SMART" id="SM01011">
    <property type="entry name" value="AMP_N"/>
    <property type="match status" value="1"/>
</dbReference>
<protein>
    <recommendedName>
        <fullName evidence="4">Xaa-Pro aminopeptidase</fullName>
        <ecNumber evidence="4">3.4.11.9</ecNumber>
    </recommendedName>
</protein>
<keyword evidence="5" id="KW-0479">Metal-binding</keyword>
<dbReference type="InterPro" id="IPR036005">
    <property type="entry name" value="Creatinase/aminopeptidase-like"/>
</dbReference>
<dbReference type="InterPro" id="IPR029149">
    <property type="entry name" value="Creatin/AminoP/Spt16_N"/>
</dbReference>
<keyword evidence="10" id="KW-1185">Reference proteome</keyword>
<keyword evidence="6" id="KW-0378">Hydrolase</keyword>
<evidence type="ECO:0000256" key="1">
    <source>
        <dbReference type="ARBA" id="ARBA00001424"/>
    </source>
</evidence>
<dbReference type="SUPFAM" id="SSF53092">
    <property type="entry name" value="Creatinase/prolidase N-terminal domain"/>
    <property type="match status" value="1"/>
</dbReference>
<organism evidence="9 10">
    <name type="scientific">Pedobacter duraquae</name>
    <dbReference type="NCBI Taxonomy" id="425511"/>
    <lineage>
        <taxon>Bacteria</taxon>
        <taxon>Pseudomonadati</taxon>
        <taxon>Bacteroidota</taxon>
        <taxon>Sphingobacteriia</taxon>
        <taxon>Sphingobacteriales</taxon>
        <taxon>Sphingobacteriaceae</taxon>
        <taxon>Pedobacter</taxon>
    </lineage>
</organism>
<dbReference type="Pfam" id="PF00557">
    <property type="entry name" value="Peptidase_M24"/>
    <property type="match status" value="1"/>
</dbReference>
<accession>A0A4R6IEV5</accession>
<evidence type="ECO:0000313" key="9">
    <source>
        <dbReference type="EMBL" id="TDO20840.1"/>
    </source>
</evidence>
<evidence type="ECO:0000256" key="5">
    <source>
        <dbReference type="ARBA" id="ARBA00022723"/>
    </source>
</evidence>
<dbReference type="EC" id="3.4.11.9" evidence="4"/>
<dbReference type="SUPFAM" id="SSF55920">
    <property type="entry name" value="Creatinase/aminopeptidase"/>
    <property type="match status" value="1"/>
</dbReference>
<evidence type="ECO:0000313" key="10">
    <source>
        <dbReference type="Proteomes" id="UP000295499"/>
    </source>
</evidence>
<dbReference type="EMBL" id="SNWM01000004">
    <property type="protein sequence ID" value="TDO20840.1"/>
    <property type="molecule type" value="Genomic_DNA"/>
</dbReference>
<dbReference type="PANTHER" id="PTHR43226">
    <property type="entry name" value="XAA-PRO AMINOPEPTIDASE 3"/>
    <property type="match status" value="1"/>
</dbReference>
<gene>
    <name evidence="9" type="ORF">CLV32_3474</name>
</gene>
<keyword evidence="9" id="KW-0645">Protease</keyword>
<dbReference type="OrthoDB" id="9806388at2"/>
<evidence type="ECO:0000256" key="6">
    <source>
        <dbReference type="ARBA" id="ARBA00022801"/>
    </source>
</evidence>